<dbReference type="Gene3D" id="3.40.50.970">
    <property type="match status" value="2"/>
</dbReference>
<dbReference type="InterPro" id="IPR000089">
    <property type="entry name" value="Biotin_lipoyl"/>
</dbReference>
<dbReference type="EMBL" id="JBEPSM010000001">
    <property type="protein sequence ID" value="MET4633278.1"/>
    <property type="molecule type" value="Genomic_DNA"/>
</dbReference>
<dbReference type="RefSeq" id="WP_354549445.1">
    <property type="nucleotide sequence ID" value="NZ_JBEPSM010000001.1"/>
</dbReference>
<proteinExistence type="predicted"/>
<dbReference type="InterPro" id="IPR009014">
    <property type="entry name" value="Transketo_C/PFOR_II"/>
</dbReference>
<dbReference type="Pfam" id="PF02779">
    <property type="entry name" value="Transket_pyr"/>
    <property type="match status" value="1"/>
</dbReference>
<dbReference type="Gene3D" id="2.40.50.100">
    <property type="match status" value="1"/>
</dbReference>
<evidence type="ECO:0000256" key="4">
    <source>
        <dbReference type="ARBA" id="ARBA00011301"/>
    </source>
</evidence>
<reference evidence="11 12" key="1">
    <citation type="submission" date="2024-06" db="EMBL/GenBank/DDBJ databases">
        <title>Sorghum-associated microbial communities from plants grown in Nebraska, USA.</title>
        <authorList>
            <person name="Schachtman D."/>
        </authorList>
    </citation>
    <scope>NUCLEOTIDE SEQUENCE [LARGE SCALE GENOMIC DNA]</scope>
    <source>
        <strain evidence="11 12">3207</strain>
    </source>
</reference>
<dbReference type="InterPro" id="IPR029061">
    <property type="entry name" value="THDP-binding"/>
</dbReference>
<keyword evidence="8" id="KW-0786">Thiamine pyrophosphate</keyword>
<keyword evidence="6" id="KW-0450">Lipoyl</keyword>
<dbReference type="InterPro" id="IPR005475">
    <property type="entry name" value="Transketolase-like_Pyr-bd"/>
</dbReference>
<dbReference type="PROSITE" id="PS50968">
    <property type="entry name" value="BIOTINYL_LIPOYL"/>
    <property type="match status" value="1"/>
</dbReference>
<dbReference type="InterPro" id="IPR001017">
    <property type="entry name" value="DH_E1"/>
</dbReference>
<protein>
    <recommendedName>
        <fullName evidence="5">2-oxoglutarate dehydrogenase E1 component</fullName>
    </recommendedName>
    <alternativeName>
        <fullName evidence="9">Alpha-ketoglutarate dehydrogenase</fullName>
    </alternativeName>
</protein>
<name>A0ABV2QWL6_9HYPH</name>
<evidence type="ECO:0000256" key="7">
    <source>
        <dbReference type="ARBA" id="ARBA00023002"/>
    </source>
</evidence>
<dbReference type="Pfam" id="PF02780">
    <property type="entry name" value="Transketolase_C"/>
    <property type="match status" value="1"/>
</dbReference>
<evidence type="ECO:0000256" key="3">
    <source>
        <dbReference type="ARBA" id="ARBA00003906"/>
    </source>
</evidence>
<dbReference type="SUPFAM" id="SSF52922">
    <property type="entry name" value="TK C-terminal domain-like"/>
    <property type="match status" value="1"/>
</dbReference>
<dbReference type="InterPro" id="IPR003016">
    <property type="entry name" value="2-oxoA_DH_lipoyl-BS"/>
</dbReference>
<dbReference type="SUPFAM" id="SSF52518">
    <property type="entry name" value="Thiamin diphosphate-binding fold (THDP-binding)"/>
    <property type="match status" value="2"/>
</dbReference>
<keyword evidence="7 11" id="KW-0560">Oxidoreductase</keyword>
<gene>
    <name evidence="11" type="ORF">ABIE08_001191</name>
</gene>
<evidence type="ECO:0000256" key="8">
    <source>
        <dbReference type="ARBA" id="ARBA00023052"/>
    </source>
</evidence>
<comment type="cofactor">
    <cofactor evidence="1">
        <name>(R)-lipoate</name>
        <dbReference type="ChEBI" id="CHEBI:83088"/>
    </cofactor>
</comment>
<evidence type="ECO:0000313" key="11">
    <source>
        <dbReference type="EMBL" id="MET4633278.1"/>
    </source>
</evidence>
<comment type="function">
    <text evidence="3">E1 component of the 2-oxoglutarate dehydrogenase (OGDH) complex which catalyzes the decarboxylation of 2-oxoglutarate, the first step in the conversion of 2-oxoglutarate to succinyl-CoA and CO(2).</text>
</comment>
<dbReference type="InterPro" id="IPR033248">
    <property type="entry name" value="Transketolase_C"/>
</dbReference>
<evidence type="ECO:0000313" key="12">
    <source>
        <dbReference type="Proteomes" id="UP001549321"/>
    </source>
</evidence>
<evidence type="ECO:0000256" key="9">
    <source>
        <dbReference type="ARBA" id="ARBA00030680"/>
    </source>
</evidence>
<dbReference type="Pfam" id="PF00364">
    <property type="entry name" value="Biotin_lipoyl"/>
    <property type="match status" value="1"/>
</dbReference>
<comment type="cofactor">
    <cofactor evidence="2">
        <name>thiamine diphosphate</name>
        <dbReference type="ChEBI" id="CHEBI:58937"/>
    </cofactor>
</comment>
<dbReference type="PROSITE" id="PS00189">
    <property type="entry name" value="LIPOYL"/>
    <property type="match status" value="1"/>
</dbReference>
<evidence type="ECO:0000256" key="1">
    <source>
        <dbReference type="ARBA" id="ARBA00001938"/>
    </source>
</evidence>
<comment type="caution">
    <text evidence="11">The sequence shown here is derived from an EMBL/GenBank/DDBJ whole genome shotgun (WGS) entry which is preliminary data.</text>
</comment>
<evidence type="ECO:0000256" key="5">
    <source>
        <dbReference type="ARBA" id="ARBA00013321"/>
    </source>
</evidence>
<dbReference type="GO" id="GO:0003863">
    <property type="term" value="F:branched-chain 2-oxo acid dehydrogenase activity"/>
    <property type="evidence" value="ECO:0007669"/>
    <property type="project" value="UniProtKB-EC"/>
</dbReference>
<dbReference type="Gene3D" id="3.40.50.920">
    <property type="match status" value="1"/>
</dbReference>
<sequence length="816" mass="85272">MSAQVMNPAIRAPEIHNPIFRSAPGKTLPAGLSAAALLELYERMVLLRRFESVAQTACRKGETPGFLHLYIGEEATAVGVCAHLRPTDWITSTHRGHGHALAKGMDPNILMAELFGKRDGCCGGRGGTMHLYDRKTGLFGTNGIVAAGISHAVGAGISARTQGKDGVGVAFFGDGATNHGGFHESLNFAGIQKAPAVLVCENNLYATATPLASATLNPEIATRAAAYGIPGVAVDGNDVIAVWQVMAEATARARSGNGPTLIEAKTYRTVGHHEGDPVTGTYRTQAEVDEWAKRDPIQMLRTRLLEDFGTASADELGAIDAKIDKVVAQSLEFARNSPEPDPATTALHVYAEPINPADALVQAAPTTMVTQSWLDAVRDGIAEEMRRNPHLLYFGEGTGERGGTFAHTKNLWTEFGPNRMVDTPISEQGFTGAAIGASATGTRTIADLMFADFVFEAAGQIVLQAAKLRYMSNGQMNAPMVVRVGSGAVRSAGPHHSGTYHPSWANIPGLIVCMPATPADAKGLMKTALRAGDPVMMLEPKALFASKGEVPTGEHLVPFGLARIARDGADITIVSAGQLVHRALEAAEKLAAEGISAEVIDLRTIMPLDVGTVAKSVAKTHRLLVVDEGWGAFGVGAEVAQAMNELAFDDLDAPVGRLHTDAQPHPLAPALERAMLVDADKIVAAAKGVLAGKPPVPKHWRYLGGQAAPAPVAPPVAPMAAPVAPLAAPAPASKAPAGDGEPITMPFGDLTISEGTIVGWLKKEGDAVKAGEIVAEIETDKAVVEIEAPIDGILGPIEQPKGTVVPMGGRIGSVRA</sequence>
<keyword evidence="12" id="KW-1185">Reference proteome</keyword>
<dbReference type="Pfam" id="PF00676">
    <property type="entry name" value="E1_dh"/>
    <property type="match status" value="1"/>
</dbReference>
<evidence type="ECO:0000259" key="10">
    <source>
        <dbReference type="PROSITE" id="PS50968"/>
    </source>
</evidence>
<dbReference type="CDD" id="cd02000">
    <property type="entry name" value="TPP_E1_PDC_ADC_BCADC"/>
    <property type="match status" value="1"/>
</dbReference>
<dbReference type="PANTHER" id="PTHR43257:SF2">
    <property type="entry name" value="PYRUVATE DEHYDROGENASE E1 COMPONENT SUBUNIT BETA"/>
    <property type="match status" value="1"/>
</dbReference>
<dbReference type="SMART" id="SM00861">
    <property type="entry name" value="Transket_pyr"/>
    <property type="match status" value="1"/>
</dbReference>
<evidence type="ECO:0000256" key="2">
    <source>
        <dbReference type="ARBA" id="ARBA00001964"/>
    </source>
</evidence>
<dbReference type="PANTHER" id="PTHR43257">
    <property type="entry name" value="PYRUVATE DEHYDROGENASE E1 COMPONENT BETA SUBUNIT"/>
    <property type="match status" value="1"/>
</dbReference>
<feature type="domain" description="Lipoyl-binding" evidence="10">
    <location>
        <begin position="740"/>
        <end position="815"/>
    </location>
</feature>
<organism evidence="11 12">
    <name type="scientific">Kaistia defluvii</name>
    <dbReference type="NCBI Taxonomy" id="410841"/>
    <lineage>
        <taxon>Bacteria</taxon>
        <taxon>Pseudomonadati</taxon>
        <taxon>Pseudomonadota</taxon>
        <taxon>Alphaproteobacteria</taxon>
        <taxon>Hyphomicrobiales</taxon>
        <taxon>Kaistiaceae</taxon>
        <taxon>Kaistia</taxon>
    </lineage>
</organism>
<comment type="subunit">
    <text evidence="4">Homodimer. Part of the 2-oxoglutarate dehydrogenase (OGDH) complex composed of E1 (2-oxoglutarate dehydrogenase), E2 (dihydrolipoamide succinyltransferase) and E3 (dihydrolipoamide dehydrogenase); the complex contains multiple copies of the three enzymatic components (E1, E2 and E3).</text>
</comment>
<dbReference type="SUPFAM" id="SSF51230">
    <property type="entry name" value="Single hybrid motif"/>
    <property type="match status" value="1"/>
</dbReference>
<accession>A0ABV2QWL6</accession>
<evidence type="ECO:0000256" key="6">
    <source>
        <dbReference type="ARBA" id="ARBA00022823"/>
    </source>
</evidence>
<dbReference type="Proteomes" id="UP001549321">
    <property type="component" value="Unassembled WGS sequence"/>
</dbReference>
<dbReference type="CDD" id="cd06849">
    <property type="entry name" value="lipoyl_domain"/>
    <property type="match status" value="1"/>
</dbReference>
<dbReference type="InterPro" id="IPR011053">
    <property type="entry name" value="Single_hybrid_motif"/>
</dbReference>